<dbReference type="PANTHER" id="PTHR43399:SF4">
    <property type="entry name" value="CELL WALL-ASSOCIATED PROTEASE"/>
    <property type="match status" value="1"/>
</dbReference>
<evidence type="ECO:0000256" key="7">
    <source>
        <dbReference type="SAM" id="SignalP"/>
    </source>
</evidence>
<dbReference type="InterPro" id="IPR008979">
    <property type="entry name" value="Galactose-bd-like_sf"/>
</dbReference>
<dbReference type="PROSITE" id="PS51829">
    <property type="entry name" value="P_HOMO_B"/>
    <property type="match status" value="1"/>
</dbReference>
<dbReference type="GO" id="GO:0008233">
    <property type="term" value="F:peptidase activity"/>
    <property type="evidence" value="ECO:0007669"/>
    <property type="project" value="UniProtKB-KW"/>
</dbReference>
<protein>
    <submittedName>
        <fullName evidence="10">Collagenolytic serine protease</fullName>
    </submittedName>
</protein>
<dbReference type="CDD" id="cd00146">
    <property type="entry name" value="PKD"/>
    <property type="match status" value="1"/>
</dbReference>
<dbReference type="PROSITE" id="PS00136">
    <property type="entry name" value="SUBTILASE_ASP"/>
    <property type="match status" value="1"/>
</dbReference>
<dbReference type="PROSITE" id="PS50093">
    <property type="entry name" value="PKD"/>
    <property type="match status" value="1"/>
</dbReference>
<dbReference type="SUPFAM" id="SSF49299">
    <property type="entry name" value="PKD domain"/>
    <property type="match status" value="1"/>
</dbReference>
<keyword evidence="7" id="KW-0732">Signal</keyword>
<dbReference type="InterPro" id="IPR000601">
    <property type="entry name" value="PKD_dom"/>
</dbReference>
<dbReference type="InterPro" id="IPR023828">
    <property type="entry name" value="Peptidase_S8_Ser-AS"/>
</dbReference>
<dbReference type="InterPro" id="IPR002884">
    <property type="entry name" value="P_dom"/>
</dbReference>
<evidence type="ECO:0000259" key="9">
    <source>
        <dbReference type="PROSITE" id="PS51829"/>
    </source>
</evidence>
<dbReference type="SMART" id="SM00089">
    <property type="entry name" value="PKD"/>
    <property type="match status" value="1"/>
</dbReference>
<dbReference type="EMBL" id="BPFB01000005">
    <property type="protein sequence ID" value="GIU43369.1"/>
    <property type="molecule type" value="Genomic_DNA"/>
</dbReference>
<dbReference type="Gene3D" id="2.60.40.10">
    <property type="entry name" value="Immunoglobulins"/>
    <property type="match status" value="1"/>
</dbReference>
<evidence type="ECO:0000256" key="5">
    <source>
        <dbReference type="PROSITE-ProRule" id="PRU01240"/>
    </source>
</evidence>
<dbReference type="InterPro" id="IPR036852">
    <property type="entry name" value="Peptidase_S8/S53_dom_sf"/>
</dbReference>
<dbReference type="InterPro" id="IPR022409">
    <property type="entry name" value="PKD/Chitinase_dom"/>
</dbReference>
<dbReference type="InterPro" id="IPR035986">
    <property type="entry name" value="PKD_dom_sf"/>
</dbReference>
<evidence type="ECO:0000256" key="1">
    <source>
        <dbReference type="ARBA" id="ARBA00011073"/>
    </source>
</evidence>
<feature type="domain" description="PKD" evidence="8">
    <location>
        <begin position="674"/>
        <end position="760"/>
    </location>
</feature>
<proteinExistence type="inferred from homology"/>
<dbReference type="Gene3D" id="2.60.120.260">
    <property type="entry name" value="Galactose-binding domain-like"/>
    <property type="match status" value="1"/>
</dbReference>
<feature type="chain" id="PRO_5046968334" evidence="7">
    <location>
        <begin position="26"/>
        <end position="839"/>
    </location>
</feature>
<dbReference type="InterPro" id="IPR000209">
    <property type="entry name" value="Peptidase_S8/S53_dom"/>
</dbReference>
<evidence type="ECO:0000313" key="11">
    <source>
        <dbReference type="Proteomes" id="UP000761574"/>
    </source>
</evidence>
<feature type="active site" description="Charge relay system" evidence="5">
    <location>
        <position position="222"/>
    </location>
</feature>
<dbReference type="PRINTS" id="PR00723">
    <property type="entry name" value="SUBTILISIN"/>
</dbReference>
<dbReference type="PROSITE" id="PS51892">
    <property type="entry name" value="SUBTILASE"/>
    <property type="match status" value="1"/>
</dbReference>
<dbReference type="Pfam" id="PF18911">
    <property type="entry name" value="PKD_4"/>
    <property type="match status" value="1"/>
</dbReference>
<dbReference type="InterPro" id="IPR023827">
    <property type="entry name" value="Peptidase_S8_Asp-AS"/>
</dbReference>
<keyword evidence="2 5" id="KW-0645">Protease</keyword>
<feature type="active site" description="Charge relay system" evidence="5">
    <location>
        <position position="388"/>
    </location>
</feature>
<accession>A0ABQ4P760</accession>
<sequence length="839" mass="87474">MINKLTPLTAAIAGIIAVSAAPALAKTSIQHEYVKDSLLVVYKDNATPSERASAQHLVNATIRDANADGVDDRFAKLLNGKLARLSLRKGTDIDQAIKLISRHPAVKYAEPNYVIKVSGTPDDPNFSSLWGLNNTGQDGGTADADIDAPEAWDITTGDSHIVIGVIDSGVDYNHPDLQANMWVNPGEIAGNGIDDDGNGVIDDIYGYSAVNDNGDPMDSNGHGTHVSGTIGATGNNGVGVVGVNWDVSIIGCQFLDADGFGSTAGAIACIDYMTDLKINHGVNIKATNNSWGGGAFSQALKDAINAGGEAGILFVAASGNDGKDNDAVPSYPASYESDVVFAVANTNRNDNMSGTSQYGLTSVDMGAPGSSILSTVPGGGYASYSGTSMASPHVAGAAALVWSINPDLSPVEMKELLMISGDANAALTGKTVAGTRLNVANALEQANPEPGYRFTVTPMTQRVEAGSAVSYDFSVGSVAGWDGEVALTVETTPALNGVSLSSSTVGAGDDFTLNVATEAEAAWGDYQIVVTGDDGATVKSKVVSLSVYPQGLNDIPYDNEEVTAIPDDNSEGITSIINVADPVFVFGLTADVNITHTWIGDLVVKLTSPAGTEVVLHNRDGGSADDIVKSWVLSDFDGEMATGDWTLSITDNVSGDTGTLNNWGLVITALGDAAPAAPVASFEYAIEGLDVNFSNTSTDINDDIVSYQWDFGDGAGLSSEMNPMYSYAGAGVYTVTLMVTDSEGRTDTYSNDIELFERAVSASEVRTKLSRRGSAMVDLNWDGAIGESVVIYRNGEAIATTANDGNYRDRFSTVEGEAFGYVICETDSNLCSDIITVQF</sequence>
<name>A0ABQ4P760_9GAMM</name>
<keyword evidence="4 5" id="KW-0720">Serine protease</keyword>
<dbReference type="Pfam" id="PF00082">
    <property type="entry name" value="Peptidase_S8"/>
    <property type="match status" value="1"/>
</dbReference>
<feature type="domain" description="P/Homo B" evidence="9">
    <location>
        <begin position="547"/>
        <end position="675"/>
    </location>
</feature>
<dbReference type="InterPro" id="IPR013783">
    <property type="entry name" value="Ig-like_fold"/>
</dbReference>
<feature type="active site" description="Charge relay system" evidence="5">
    <location>
        <position position="167"/>
    </location>
</feature>
<dbReference type="GO" id="GO:0006508">
    <property type="term" value="P:proteolysis"/>
    <property type="evidence" value="ECO:0007669"/>
    <property type="project" value="UniProtKB-KW"/>
</dbReference>
<dbReference type="InterPro" id="IPR054399">
    <property type="entry name" value="Fervidolysin-like_N_prodom"/>
</dbReference>
<dbReference type="CDD" id="cd07473">
    <property type="entry name" value="Peptidases_S8_Subtilisin_like"/>
    <property type="match status" value="1"/>
</dbReference>
<dbReference type="Proteomes" id="UP000761574">
    <property type="component" value="Unassembled WGS sequence"/>
</dbReference>
<feature type="signal peptide" evidence="7">
    <location>
        <begin position="1"/>
        <end position="25"/>
    </location>
</feature>
<dbReference type="SUPFAM" id="SSF52743">
    <property type="entry name" value="Subtilisin-like"/>
    <property type="match status" value="1"/>
</dbReference>
<dbReference type="InterPro" id="IPR022398">
    <property type="entry name" value="Peptidase_S8_His-AS"/>
</dbReference>
<dbReference type="Pfam" id="PF01483">
    <property type="entry name" value="P_proprotein"/>
    <property type="match status" value="1"/>
</dbReference>
<dbReference type="InterPro" id="IPR015500">
    <property type="entry name" value="Peptidase_S8_subtilisin-rel"/>
</dbReference>
<evidence type="ECO:0000256" key="3">
    <source>
        <dbReference type="ARBA" id="ARBA00022801"/>
    </source>
</evidence>
<gene>
    <name evidence="10" type="ORF">TUM4630_06530</name>
</gene>
<keyword evidence="3 5" id="KW-0378">Hydrolase</keyword>
<comment type="caution">
    <text evidence="10">The sequence shown here is derived from an EMBL/GenBank/DDBJ whole genome shotgun (WGS) entry which is preliminary data.</text>
</comment>
<keyword evidence="11" id="KW-1185">Reference proteome</keyword>
<evidence type="ECO:0000313" key="10">
    <source>
        <dbReference type="EMBL" id="GIU43369.1"/>
    </source>
</evidence>
<dbReference type="PROSITE" id="PS00138">
    <property type="entry name" value="SUBTILASE_SER"/>
    <property type="match status" value="1"/>
</dbReference>
<evidence type="ECO:0000256" key="6">
    <source>
        <dbReference type="RuleBase" id="RU003355"/>
    </source>
</evidence>
<evidence type="ECO:0000259" key="8">
    <source>
        <dbReference type="PROSITE" id="PS50093"/>
    </source>
</evidence>
<dbReference type="Gene3D" id="3.40.50.200">
    <property type="entry name" value="Peptidase S8/S53 domain"/>
    <property type="match status" value="1"/>
</dbReference>
<evidence type="ECO:0000256" key="4">
    <source>
        <dbReference type="ARBA" id="ARBA00022825"/>
    </source>
</evidence>
<dbReference type="SUPFAM" id="SSF49785">
    <property type="entry name" value="Galactose-binding domain-like"/>
    <property type="match status" value="1"/>
</dbReference>
<organism evidence="10 11">
    <name type="scientific">Shewanella algidipiscicola</name>
    <dbReference type="NCBI Taxonomy" id="614070"/>
    <lineage>
        <taxon>Bacteria</taxon>
        <taxon>Pseudomonadati</taxon>
        <taxon>Pseudomonadota</taxon>
        <taxon>Gammaproteobacteria</taxon>
        <taxon>Alteromonadales</taxon>
        <taxon>Shewanellaceae</taxon>
        <taxon>Shewanella</taxon>
    </lineage>
</organism>
<dbReference type="PANTHER" id="PTHR43399">
    <property type="entry name" value="SUBTILISIN-RELATED"/>
    <property type="match status" value="1"/>
</dbReference>
<dbReference type="InterPro" id="IPR034204">
    <property type="entry name" value="PfSUB1-like_cat_dom"/>
</dbReference>
<dbReference type="InterPro" id="IPR051048">
    <property type="entry name" value="Peptidase_S8/S53_subtilisin"/>
</dbReference>
<reference evidence="10 11" key="1">
    <citation type="submission" date="2021-05" db="EMBL/GenBank/DDBJ databases">
        <title>Molecular characterization for Shewanella algae harboring chromosomal blaOXA-55-like strains isolated from clinical and environment sample.</title>
        <authorList>
            <person name="Ohama Y."/>
            <person name="Aoki K."/>
            <person name="Harada S."/>
            <person name="Moriya K."/>
            <person name="Ishii Y."/>
            <person name="Tateda K."/>
        </authorList>
    </citation>
    <scope>NUCLEOTIDE SEQUENCE [LARGE SCALE GENOMIC DNA]</scope>
    <source>
        <strain evidence="10 11">LMG 23746</strain>
    </source>
</reference>
<dbReference type="RefSeq" id="WP_119977249.1">
    <property type="nucleotide sequence ID" value="NZ_BPFB01000005.1"/>
</dbReference>
<dbReference type="PROSITE" id="PS00137">
    <property type="entry name" value="SUBTILASE_HIS"/>
    <property type="match status" value="1"/>
</dbReference>
<evidence type="ECO:0000256" key="2">
    <source>
        <dbReference type="ARBA" id="ARBA00022670"/>
    </source>
</evidence>
<comment type="similarity">
    <text evidence="1 5 6">Belongs to the peptidase S8 family.</text>
</comment>
<dbReference type="Pfam" id="PF22148">
    <property type="entry name" value="Fervidolysin_NPro-like"/>
    <property type="match status" value="1"/>
</dbReference>